<comment type="similarity">
    <text evidence="2">Belongs to the RETICULATA family.</text>
</comment>
<evidence type="ECO:0000256" key="1">
    <source>
        <dbReference type="ARBA" id="ARBA00004508"/>
    </source>
</evidence>
<evidence type="ECO:0000256" key="7">
    <source>
        <dbReference type="ARBA" id="ARBA00022989"/>
    </source>
</evidence>
<keyword evidence="3" id="KW-0150">Chloroplast</keyword>
<keyword evidence="6" id="KW-0809">Transit peptide</keyword>
<name>A0AAW1VYP3_RUBAR</name>
<evidence type="ECO:0008006" key="12">
    <source>
        <dbReference type="Google" id="ProtNLM"/>
    </source>
</evidence>
<dbReference type="InterPro" id="IPR021825">
    <property type="entry name" value="RETICULATA-related"/>
</dbReference>
<accession>A0AAW1VYP3</accession>
<feature type="compositionally biased region" description="Gly residues" evidence="9">
    <location>
        <begin position="75"/>
        <end position="91"/>
    </location>
</feature>
<keyword evidence="8" id="KW-0472">Membrane</keyword>
<evidence type="ECO:0000256" key="8">
    <source>
        <dbReference type="ARBA" id="ARBA00023136"/>
    </source>
</evidence>
<comment type="caution">
    <text evidence="10">The sequence shown here is derived from an EMBL/GenBank/DDBJ whole genome shotgun (WGS) entry which is preliminary data.</text>
</comment>
<keyword evidence="7" id="KW-1133">Transmembrane helix</keyword>
<evidence type="ECO:0000313" key="11">
    <source>
        <dbReference type="Proteomes" id="UP001457282"/>
    </source>
</evidence>
<evidence type="ECO:0000256" key="5">
    <source>
        <dbReference type="ARBA" id="ARBA00022692"/>
    </source>
</evidence>
<keyword evidence="11" id="KW-1185">Reference proteome</keyword>
<evidence type="ECO:0000256" key="3">
    <source>
        <dbReference type="ARBA" id="ARBA00022528"/>
    </source>
</evidence>
<evidence type="ECO:0000256" key="2">
    <source>
        <dbReference type="ARBA" id="ARBA00010793"/>
    </source>
</evidence>
<reference evidence="10 11" key="1">
    <citation type="journal article" date="2023" name="G3 (Bethesda)">
        <title>A chromosome-length genome assembly and annotation of blackberry (Rubus argutus, cv. 'Hillquist').</title>
        <authorList>
            <person name="Bruna T."/>
            <person name="Aryal R."/>
            <person name="Dudchenko O."/>
            <person name="Sargent D.J."/>
            <person name="Mead D."/>
            <person name="Buti M."/>
            <person name="Cavallini A."/>
            <person name="Hytonen T."/>
            <person name="Andres J."/>
            <person name="Pham M."/>
            <person name="Weisz D."/>
            <person name="Mascagni F."/>
            <person name="Usai G."/>
            <person name="Natali L."/>
            <person name="Bassil N."/>
            <person name="Fernandez G.E."/>
            <person name="Lomsadze A."/>
            <person name="Armour M."/>
            <person name="Olukolu B."/>
            <person name="Poorten T."/>
            <person name="Britton C."/>
            <person name="Davik J."/>
            <person name="Ashrafi H."/>
            <person name="Aiden E.L."/>
            <person name="Borodovsky M."/>
            <person name="Worthington M."/>
        </authorList>
    </citation>
    <scope>NUCLEOTIDE SEQUENCE [LARGE SCALE GENOMIC DNA]</scope>
    <source>
        <strain evidence="10">PI 553951</strain>
    </source>
</reference>
<evidence type="ECO:0000256" key="6">
    <source>
        <dbReference type="ARBA" id="ARBA00022946"/>
    </source>
</evidence>
<dbReference type="Pfam" id="PF11891">
    <property type="entry name" value="RETICULATA-like"/>
    <property type="match status" value="1"/>
</dbReference>
<evidence type="ECO:0000256" key="4">
    <source>
        <dbReference type="ARBA" id="ARBA00022640"/>
    </source>
</evidence>
<proteinExistence type="inferred from homology"/>
<dbReference type="EMBL" id="JBEDUW010000007">
    <property type="protein sequence ID" value="KAK9913020.1"/>
    <property type="molecule type" value="Genomic_DNA"/>
</dbReference>
<keyword evidence="4" id="KW-0934">Plastid</keyword>
<protein>
    <recommendedName>
        <fullName evidence="12">Protein RETICULATA-RELATED 4, chloroplastic</fullName>
    </recommendedName>
</protein>
<dbReference type="PANTHER" id="PTHR31620">
    <property type="entry name" value="PROTEIN RETICULATA-RELATED 2, CHLOROPLASTIC-RELATED"/>
    <property type="match status" value="1"/>
</dbReference>
<dbReference type="Proteomes" id="UP001457282">
    <property type="component" value="Unassembled WGS sequence"/>
</dbReference>
<dbReference type="AlphaFoldDB" id="A0AAW1VYP3"/>
<evidence type="ECO:0000313" key="10">
    <source>
        <dbReference type="EMBL" id="KAK9913020.1"/>
    </source>
</evidence>
<comment type="subcellular location">
    <subcellularLocation>
        <location evidence="1">Plastid</location>
        <location evidence="1">Chloroplast membrane</location>
        <topology evidence="1">Multi-pass membrane protein</topology>
    </subcellularLocation>
</comment>
<dbReference type="GO" id="GO:0031969">
    <property type="term" value="C:chloroplast membrane"/>
    <property type="evidence" value="ECO:0007669"/>
    <property type="project" value="UniProtKB-SubCell"/>
</dbReference>
<organism evidence="10 11">
    <name type="scientific">Rubus argutus</name>
    <name type="common">Southern blackberry</name>
    <dbReference type="NCBI Taxonomy" id="59490"/>
    <lineage>
        <taxon>Eukaryota</taxon>
        <taxon>Viridiplantae</taxon>
        <taxon>Streptophyta</taxon>
        <taxon>Embryophyta</taxon>
        <taxon>Tracheophyta</taxon>
        <taxon>Spermatophyta</taxon>
        <taxon>Magnoliopsida</taxon>
        <taxon>eudicotyledons</taxon>
        <taxon>Gunneridae</taxon>
        <taxon>Pentapetalae</taxon>
        <taxon>rosids</taxon>
        <taxon>fabids</taxon>
        <taxon>Rosales</taxon>
        <taxon>Rosaceae</taxon>
        <taxon>Rosoideae</taxon>
        <taxon>Rosoideae incertae sedis</taxon>
        <taxon>Rubus</taxon>
    </lineage>
</organism>
<evidence type="ECO:0000256" key="9">
    <source>
        <dbReference type="SAM" id="MobiDB-lite"/>
    </source>
</evidence>
<gene>
    <name evidence="10" type="ORF">M0R45_036847</name>
</gene>
<dbReference type="PANTHER" id="PTHR31620:SF8">
    <property type="entry name" value="PROTEIN RETICULATA-RELATED 4, CHLOROPLASTIC-LIKE"/>
    <property type="match status" value="1"/>
</dbReference>
<keyword evidence="5" id="KW-0812">Transmembrane</keyword>
<sequence>MAVAATFSNFSTFTSHPLSLHSSSPNHFHCSFPQSRSFAFTILTHRITKTPSSLSLATSRLPRSSFATCFSSGGPPSGGGGGDHNSGGGGDGDGEEDRERNKEEAVMAIAEAGRSLESLPKDLAAAVEAGRVPGSIVKRFFELEKSVVFRWLLQFDGFKERLLADDLFLAKVAMECGVGIFTKTAAELERRREKFTEELDFVFADVVMAIIADFMLVWLPAPTVSLRAPLVVSAGRVAKFFHGCPDNAFQVALAGTSYSVLQRIGAIVRNGAKLFAVGTGASLVGTGVTNALINARKALDKSFAGEAEDVPILSTSAAYGVYMAVSSNLRYQVLAGIIEQRILEPLLHQHKLALSAVCFAVRTGNTFLGSLMWVDYARWIGIQ</sequence>
<feature type="region of interest" description="Disordered" evidence="9">
    <location>
        <begin position="70"/>
        <end position="102"/>
    </location>
</feature>